<sequence length="82" mass="9099">MALLSKDSTVMFLAALAVMAMAMIVLSSSYAQADYCHQIVPCNESTCSNFCSKNNFKNFVPNCLPGRMYDYCCCNITRGLDF</sequence>
<protein>
    <submittedName>
        <fullName evidence="2">Uncharacterized protein</fullName>
    </submittedName>
</protein>
<dbReference type="Gramene" id="TraesCAD_scaffold_031687_01G000600.1">
    <property type="protein sequence ID" value="TraesCAD_scaffold_031687_01G000600.1"/>
    <property type="gene ID" value="TraesCAD_scaffold_031687_01G000600"/>
</dbReference>
<dbReference type="Gramene" id="TraesSTA7A03G03797800.1">
    <property type="protein sequence ID" value="TraesSTA7A03G03797800.1"/>
    <property type="gene ID" value="TraesSTA7A03G03797800"/>
</dbReference>
<reference evidence="2" key="2">
    <citation type="submission" date="2018-10" db="UniProtKB">
        <authorList>
            <consortium name="EnsemblPlants"/>
        </authorList>
    </citation>
    <scope>IDENTIFICATION</scope>
</reference>
<dbReference type="Gramene" id="TraesWEE_scaffold_169986_01G000100.1">
    <property type="protein sequence ID" value="TraesWEE_scaffold_169986_01G000100.1"/>
    <property type="gene ID" value="TraesWEE_scaffold_169986_01G000100"/>
</dbReference>
<evidence type="ECO:0000256" key="1">
    <source>
        <dbReference type="SAM" id="SignalP"/>
    </source>
</evidence>
<reference evidence="2" key="1">
    <citation type="submission" date="2018-08" db="EMBL/GenBank/DDBJ databases">
        <authorList>
            <person name="Rossello M."/>
        </authorList>
    </citation>
    <scope>NUCLEOTIDE SEQUENCE [LARGE SCALE GENOMIC DNA]</scope>
    <source>
        <strain evidence="2">cv. Chinese Spring</strain>
    </source>
</reference>
<dbReference type="Gramene" id="TraesARI7A03G03774570.1">
    <property type="protein sequence ID" value="TraesARI7A03G03774570.1"/>
    <property type="gene ID" value="TraesARI7A03G03774570"/>
</dbReference>
<dbReference type="OMA" id="NCCCRVP"/>
<dbReference type="Gramene" id="TraesCSU02G091800.1">
    <property type="protein sequence ID" value="TraesCSU02G091800.1"/>
    <property type="gene ID" value="TraesCSU02G091800"/>
</dbReference>
<name>A0A3B6U0U3_WHEAT</name>
<dbReference type="Gramene" id="TraesNOR7A03G03849830.1">
    <property type="protein sequence ID" value="TraesNOR7A03G03849830.1"/>
    <property type="gene ID" value="TraesNOR7A03G03849830"/>
</dbReference>
<dbReference type="Gramene" id="TraesPARA_EIv1.0_2226620.1">
    <property type="protein sequence ID" value="TraesPARA_EIv1.0_2226620.1.CDS"/>
    <property type="gene ID" value="TraesPARA_EIv1.0_2226620"/>
</dbReference>
<dbReference type="EnsemblPlants" id="TraesCSU02G091800.1">
    <property type="protein sequence ID" value="TraesCSU02G091800.1"/>
    <property type="gene ID" value="TraesCSU02G091800"/>
</dbReference>
<organism evidence="2">
    <name type="scientific">Triticum aestivum</name>
    <name type="common">Wheat</name>
    <dbReference type="NCBI Taxonomy" id="4565"/>
    <lineage>
        <taxon>Eukaryota</taxon>
        <taxon>Viridiplantae</taxon>
        <taxon>Streptophyta</taxon>
        <taxon>Embryophyta</taxon>
        <taxon>Tracheophyta</taxon>
        <taxon>Spermatophyta</taxon>
        <taxon>Magnoliopsida</taxon>
        <taxon>Liliopsida</taxon>
        <taxon>Poales</taxon>
        <taxon>Poaceae</taxon>
        <taxon>BOP clade</taxon>
        <taxon>Pooideae</taxon>
        <taxon>Triticodae</taxon>
        <taxon>Triticeae</taxon>
        <taxon>Triticinae</taxon>
        <taxon>Triticum</taxon>
    </lineage>
</organism>
<dbReference type="Proteomes" id="UP000019116">
    <property type="component" value="Chromosome Un"/>
</dbReference>
<accession>A0A3B6U0U3</accession>
<keyword evidence="3" id="KW-1185">Reference proteome</keyword>
<feature type="chain" id="PRO_5043181518" evidence="1">
    <location>
        <begin position="34"/>
        <end position="82"/>
    </location>
</feature>
<dbReference type="Gramene" id="TraesROB_scaffold_102301_01G000100.1">
    <property type="protein sequence ID" value="TraesROB_scaffold_102301_01G000100.1"/>
    <property type="gene ID" value="TraesROB_scaffold_102301_01G000100"/>
</dbReference>
<keyword evidence="1" id="KW-0732">Signal</keyword>
<evidence type="ECO:0000313" key="2">
    <source>
        <dbReference type="EnsemblPlants" id="TraesCSU02G091800.1"/>
    </source>
</evidence>
<feature type="signal peptide" evidence="1">
    <location>
        <begin position="1"/>
        <end position="33"/>
    </location>
</feature>
<evidence type="ECO:0000313" key="3">
    <source>
        <dbReference type="Proteomes" id="UP000019116"/>
    </source>
</evidence>
<dbReference type="AlphaFoldDB" id="A0A3B6U0U3"/>
<proteinExistence type="predicted"/>